<evidence type="ECO:0000313" key="2">
    <source>
        <dbReference type="EMBL" id="CAH9140417.1"/>
    </source>
</evidence>
<feature type="domain" description="Transposase (putative) gypsy type" evidence="1">
    <location>
        <begin position="57"/>
        <end position="106"/>
    </location>
</feature>
<name>A0AAV0FXV7_9ASTE</name>
<accession>A0AAV0FXV7</accession>
<reference evidence="2" key="1">
    <citation type="submission" date="2022-07" db="EMBL/GenBank/DDBJ databases">
        <authorList>
            <person name="Macas J."/>
            <person name="Novak P."/>
            <person name="Neumann P."/>
        </authorList>
    </citation>
    <scope>NUCLEOTIDE SEQUENCE</scope>
</reference>
<protein>
    <recommendedName>
        <fullName evidence="1">Transposase (putative) gypsy type domain-containing protein</fullName>
    </recommendedName>
</protein>
<dbReference type="Proteomes" id="UP001152523">
    <property type="component" value="Unassembled WGS sequence"/>
</dbReference>
<gene>
    <name evidence="2" type="ORF">CEPIT_LOCUS38325</name>
</gene>
<comment type="caution">
    <text evidence="2">The sequence shown here is derived from an EMBL/GenBank/DDBJ whole genome shotgun (WGS) entry which is preliminary data.</text>
</comment>
<evidence type="ECO:0000313" key="3">
    <source>
        <dbReference type="Proteomes" id="UP001152523"/>
    </source>
</evidence>
<evidence type="ECO:0000259" key="1">
    <source>
        <dbReference type="Pfam" id="PF04195"/>
    </source>
</evidence>
<organism evidence="2 3">
    <name type="scientific">Cuscuta epithymum</name>
    <dbReference type="NCBI Taxonomy" id="186058"/>
    <lineage>
        <taxon>Eukaryota</taxon>
        <taxon>Viridiplantae</taxon>
        <taxon>Streptophyta</taxon>
        <taxon>Embryophyta</taxon>
        <taxon>Tracheophyta</taxon>
        <taxon>Spermatophyta</taxon>
        <taxon>Magnoliopsida</taxon>
        <taxon>eudicotyledons</taxon>
        <taxon>Gunneridae</taxon>
        <taxon>Pentapetalae</taxon>
        <taxon>asterids</taxon>
        <taxon>lamiids</taxon>
        <taxon>Solanales</taxon>
        <taxon>Convolvulaceae</taxon>
        <taxon>Cuscuteae</taxon>
        <taxon>Cuscuta</taxon>
        <taxon>Cuscuta subgen. Cuscuta</taxon>
    </lineage>
</organism>
<sequence length="143" mass="15960">MGILEGHSYLNTAALDLKTTATPSDCQATQLLVEPSAQVVDPDPDDLLSSPPEGCFVVHVLSVELGLRFPLHPFLLEYLKFLGRAPCQLTPNSHYYITGFLSLCRSRGWSLLWTISSCPSISVKLEQRIELKKCYWQFGSVFV</sequence>
<dbReference type="InterPro" id="IPR007321">
    <property type="entry name" value="Transposase_28"/>
</dbReference>
<dbReference type="AlphaFoldDB" id="A0AAV0FXV7"/>
<proteinExistence type="predicted"/>
<dbReference type="EMBL" id="CAMAPF010001023">
    <property type="protein sequence ID" value="CAH9140417.1"/>
    <property type="molecule type" value="Genomic_DNA"/>
</dbReference>
<dbReference type="Pfam" id="PF04195">
    <property type="entry name" value="Transposase_28"/>
    <property type="match status" value="1"/>
</dbReference>
<keyword evidence="3" id="KW-1185">Reference proteome</keyword>